<dbReference type="PANTHER" id="PTHR34846:SF5">
    <property type="entry name" value="CARBOXYMUCONOLACTONE DECARBOXYLASE-LIKE DOMAIN-CONTAINING PROTEIN"/>
    <property type="match status" value="1"/>
</dbReference>
<dbReference type="AlphaFoldDB" id="A0A7W0DMI1"/>
<evidence type="ECO:0000259" key="2">
    <source>
        <dbReference type="Pfam" id="PF02627"/>
    </source>
</evidence>
<evidence type="ECO:0000313" key="3">
    <source>
        <dbReference type="EMBL" id="MBA2947831.1"/>
    </source>
</evidence>
<sequence>MATPTTGTDTSGAPGTSDGPRIRPLAPKQWPAEMRQALAALRPPNPRHPILGRRPDRPKGLNILGTLAHHPALTQAFHTFNGHVLFASTLTVRQRELLVLRVAAVREATYEWAQHVVLARDAGIADEEIERVAKGPDASGWTPLERAMVRAVDELLADAKLGDATWQELAGALDEQQLMDLIFTVGAYDVLAMVFRSFEIELDDDLV</sequence>
<dbReference type="InterPro" id="IPR003779">
    <property type="entry name" value="CMD-like"/>
</dbReference>
<dbReference type="GO" id="GO:0051920">
    <property type="term" value="F:peroxiredoxin activity"/>
    <property type="evidence" value="ECO:0007669"/>
    <property type="project" value="InterPro"/>
</dbReference>
<feature type="domain" description="Carboxymuconolactone decarboxylase-like" evidence="2">
    <location>
        <begin position="71"/>
        <end position="154"/>
    </location>
</feature>
<name>A0A7W0DMI1_9ACTN</name>
<evidence type="ECO:0000313" key="4">
    <source>
        <dbReference type="Proteomes" id="UP000545761"/>
    </source>
</evidence>
<dbReference type="EMBL" id="JACEHE010000011">
    <property type="protein sequence ID" value="MBA2947831.1"/>
    <property type="molecule type" value="Genomic_DNA"/>
</dbReference>
<dbReference type="PANTHER" id="PTHR34846">
    <property type="entry name" value="4-CARBOXYMUCONOLACTONE DECARBOXYLASE FAMILY PROTEIN (AFU_ORTHOLOGUE AFUA_6G11590)"/>
    <property type="match status" value="1"/>
</dbReference>
<gene>
    <name evidence="3" type="ORF">H1D24_18945</name>
</gene>
<dbReference type="SUPFAM" id="SSF69118">
    <property type="entry name" value="AhpD-like"/>
    <property type="match status" value="1"/>
</dbReference>
<accession>A0A7W0DMI1</accession>
<proteinExistence type="predicted"/>
<dbReference type="InterPro" id="IPR029032">
    <property type="entry name" value="AhpD-like"/>
</dbReference>
<organism evidence="3 4">
    <name type="scientific">Streptomyces himalayensis subsp. himalayensis</name>
    <dbReference type="NCBI Taxonomy" id="2756131"/>
    <lineage>
        <taxon>Bacteria</taxon>
        <taxon>Bacillati</taxon>
        <taxon>Actinomycetota</taxon>
        <taxon>Actinomycetes</taxon>
        <taxon>Kitasatosporales</taxon>
        <taxon>Streptomycetaceae</taxon>
        <taxon>Streptomyces</taxon>
        <taxon>Streptomyces himalayensis</taxon>
    </lineage>
</organism>
<dbReference type="Pfam" id="PF02627">
    <property type="entry name" value="CMD"/>
    <property type="match status" value="1"/>
</dbReference>
<evidence type="ECO:0000256" key="1">
    <source>
        <dbReference type="SAM" id="MobiDB-lite"/>
    </source>
</evidence>
<dbReference type="Gene3D" id="1.20.1290.10">
    <property type="entry name" value="AhpD-like"/>
    <property type="match status" value="1"/>
</dbReference>
<feature type="region of interest" description="Disordered" evidence="1">
    <location>
        <begin position="1"/>
        <end position="29"/>
    </location>
</feature>
<reference evidence="3 4" key="1">
    <citation type="submission" date="2020-07" db="EMBL/GenBank/DDBJ databases">
        <title>Streptomyces isolated from Indian soil.</title>
        <authorList>
            <person name="Mandal S."/>
            <person name="Maiti P.K."/>
        </authorList>
    </citation>
    <scope>NUCLEOTIDE SEQUENCE [LARGE SCALE GENOMIC DNA]</scope>
    <source>
        <strain evidence="3 4">PSKA28</strain>
    </source>
</reference>
<protein>
    <submittedName>
        <fullName evidence="3">Carboxymuconolactone decarboxylase family protein</fullName>
    </submittedName>
</protein>
<comment type="caution">
    <text evidence="3">The sequence shown here is derived from an EMBL/GenBank/DDBJ whole genome shotgun (WGS) entry which is preliminary data.</text>
</comment>
<dbReference type="Proteomes" id="UP000545761">
    <property type="component" value="Unassembled WGS sequence"/>
</dbReference>
<dbReference type="RefSeq" id="WP_181658801.1">
    <property type="nucleotide sequence ID" value="NZ_JACEHE010000011.1"/>
</dbReference>
<feature type="compositionally biased region" description="Polar residues" evidence="1">
    <location>
        <begin position="1"/>
        <end position="14"/>
    </location>
</feature>